<name>A0A8J5Z9Z4_9ROSI</name>
<reference evidence="1 2" key="1">
    <citation type="journal article" date="2021" name="bioRxiv">
        <title>The Gossypium anomalum genome as a resource for cotton improvement and evolutionary analysis of hybrid incompatibility.</title>
        <authorList>
            <person name="Grover C.E."/>
            <person name="Yuan D."/>
            <person name="Arick M.A."/>
            <person name="Miller E.R."/>
            <person name="Hu G."/>
            <person name="Peterson D.G."/>
            <person name="Wendel J.F."/>
            <person name="Udall J.A."/>
        </authorList>
    </citation>
    <scope>NUCLEOTIDE SEQUENCE [LARGE SCALE GENOMIC DNA]</scope>
    <source>
        <strain evidence="1">JFW-Udall</strain>
        <tissue evidence="1">Leaf</tissue>
    </source>
</reference>
<protein>
    <recommendedName>
        <fullName evidence="3">TF-B3 domain-containing protein</fullName>
    </recommendedName>
</protein>
<dbReference type="EMBL" id="JAHUZN010000003">
    <property type="protein sequence ID" value="KAG8497730.1"/>
    <property type="molecule type" value="Genomic_DNA"/>
</dbReference>
<keyword evidence="2" id="KW-1185">Reference proteome</keyword>
<accession>A0A8J5Z9Z4</accession>
<evidence type="ECO:0000313" key="2">
    <source>
        <dbReference type="Proteomes" id="UP000701853"/>
    </source>
</evidence>
<comment type="caution">
    <text evidence="1">The sequence shown here is derived from an EMBL/GenBank/DDBJ whole genome shotgun (WGS) entry which is preliminary data.</text>
</comment>
<dbReference type="Proteomes" id="UP000701853">
    <property type="component" value="Chromosome 3"/>
</dbReference>
<dbReference type="AlphaFoldDB" id="A0A8J5Z9Z4"/>
<evidence type="ECO:0000313" key="1">
    <source>
        <dbReference type="EMBL" id="KAG8497730.1"/>
    </source>
</evidence>
<evidence type="ECO:0008006" key="3">
    <source>
        <dbReference type="Google" id="ProtNLM"/>
    </source>
</evidence>
<proteinExistence type="predicted"/>
<sequence>MVRFSVDEVHEKKLTVTCTESSNPFEDLPKGEGRLEADCGHIGSFKFKYSKFGNRMVFSGNDWTKFRNQVVAGGTIHIERLSKTKFGFEVQT</sequence>
<gene>
    <name evidence="1" type="ORF">CXB51_007433</name>
</gene>
<organism evidence="1 2">
    <name type="scientific">Gossypium anomalum</name>
    <dbReference type="NCBI Taxonomy" id="47600"/>
    <lineage>
        <taxon>Eukaryota</taxon>
        <taxon>Viridiplantae</taxon>
        <taxon>Streptophyta</taxon>
        <taxon>Embryophyta</taxon>
        <taxon>Tracheophyta</taxon>
        <taxon>Spermatophyta</taxon>
        <taxon>Magnoliopsida</taxon>
        <taxon>eudicotyledons</taxon>
        <taxon>Gunneridae</taxon>
        <taxon>Pentapetalae</taxon>
        <taxon>rosids</taxon>
        <taxon>malvids</taxon>
        <taxon>Malvales</taxon>
        <taxon>Malvaceae</taxon>
        <taxon>Malvoideae</taxon>
        <taxon>Gossypium</taxon>
    </lineage>
</organism>
<dbReference type="OrthoDB" id="10271446at2759"/>